<organism evidence="1 2">
    <name type="scientific">Kitasatospora paranensis</name>
    <dbReference type="NCBI Taxonomy" id="258053"/>
    <lineage>
        <taxon>Bacteria</taxon>
        <taxon>Bacillati</taxon>
        <taxon>Actinomycetota</taxon>
        <taxon>Actinomycetes</taxon>
        <taxon>Kitasatosporales</taxon>
        <taxon>Streptomycetaceae</taxon>
        <taxon>Kitasatospora</taxon>
    </lineage>
</organism>
<name>A0ABW2FXI9_9ACTN</name>
<evidence type="ECO:0000313" key="2">
    <source>
        <dbReference type="Proteomes" id="UP001596435"/>
    </source>
</evidence>
<protein>
    <submittedName>
        <fullName evidence="1">ALQxL family class IV lanthipeptide</fullName>
    </submittedName>
</protein>
<accession>A0ABW2FXI9</accession>
<dbReference type="EMBL" id="JBHTAJ010000022">
    <property type="protein sequence ID" value="MFC7180692.1"/>
    <property type="molecule type" value="Genomic_DNA"/>
</dbReference>
<gene>
    <name evidence="1" type="ORF">ACFQMG_14130</name>
</gene>
<dbReference type="Proteomes" id="UP001596435">
    <property type="component" value="Unassembled WGS sequence"/>
</dbReference>
<dbReference type="RefSeq" id="WP_345705282.1">
    <property type="nucleotide sequence ID" value="NZ_BAABKV010000001.1"/>
</dbReference>
<evidence type="ECO:0000313" key="1">
    <source>
        <dbReference type="EMBL" id="MFC7180692.1"/>
    </source>
</evidence>
<comment type="caution">
    <text evidence="1">The sequence shown here is derived from an EMBL/GenBank/DDBJ whole genome shotgun (WGS) entry which is preliminary data.</text>
</comment>
<dbReference type="NCBIfam" id="NF038157">
    <property type="entry name" value="lanti_ALQxL"/>
    <property type="match status" value="1"/>
</dbReference>
<proteinExistence type="predicted"/>
<sequence>MEIDLDALQELPAQEEQANYCRFSCNISMKCPSSCFQSGGQ</sequence>
<reference evidence="2" key="1">
    <citation type="journal article" date="2019" name="Int. J. Syst. Evol. Microbiol.">
        <title>The Global Catalogue of Microorganisms (GCM) 10K type strain sequencing project: providing services to taxonomists for standard genome sequencing and annotation.</title>
        <authorList>
            <consortium name="The Broad Institute Genomics Platform"/>
            <consortium name="The Broad Institute Genome Sequencing Center for Infectious Disease"/>
            <person name="Wu L."/>
            <person name="Ma J."/>
        </authorList>
    </citation>
    <scope>NUCLEOTIDE SEQUENCE [LARGE SCALE GENOMIC DNA]</scope>
    <source>
        <strain evidence="2">CGMCC 1.12859</strain>
    </source>
</reference>
<keyword evidence="2" id="KW-1185">Reference proteome</keyword>